<organism evidence="2 3">
    <name type="scientific">Mucilaginibacter terrae</name>
    <dbReference type="NCBI Taxonomy" id="1955052"/>
    <lineage>
        <taxon>Bacteria</taxon>
        <taxon>Pseudomonadati</taxon>
        <taxon>Bacteroidota</taxon>
        <taxon>Sphingobacteriia</taxon>
        <taxon>Sphingobacteriales</taxon>
        <taxon>Sphingobacteriaceae</taxon>
        <taxon>Mucilaginibacter</taxon>
    </lineage>
</organism>
<keyword evidence="1" id="KW-1133">Transmembrane helix</keyword>
<feature type="transmembrane region" description="Helical" evidence="1">
    <location>
        <begin position="45"/>
        <end position="65"/>
    </location>
</feature>
<evidence type="ECO:0000313" key="3">
    <source>
        <dbReference type="Proteomes" id="UP001258315"/>
    </source>
</evidence>
<sequence length="149" mass="16498">MQPQFKTLQIITLALPIGISLFLAVSFLINQLELVMLPNNEQNSVLNYIGLGLAAVSFLISNILFQKQLSKIDTSAPIIKKFGLYTSAYIVRFALLEGAGLFNVVVFLLTGVLLNALIAAAIILFMLASRPQRQKTIDHLKVYYPDTLE</sequence>
<comment type="caution">
    <text evidence="2">The sequence shown here is derived from an EMBL/GenBank/DDBJ whole genome shotgun (WGS) entry which is preliminary data.</text>
</comment>
<evidence type="ECO:0000313" key="2">
    <source>
        <dbReference type="EMBL" id="MDT3403453.1"/>
    </source>
</evidence>
<keyword evidence="3" id="KW-1185">Reference proteome</keyword>
<feature type="transmembrane region" description="Helical" evidence="1">
    <location>
        <begin position="101"/>
        <end position="127"/>
    </location>
</feature>
<feature type="transmembrane region" description="Helical" evidence="1">
    <location>
        <begin position="7"/>
        <end position="29"/>
    </location>
</feature>
<feature type="transmembrane region" description="Helical" evidence="1">
    <location>
        <begin position="77"/>
        <end position="95"/>
    </location>
</feature>
<dbReference type="RefSeq" id="WP_311950440.1">
    <property type="nucleotide sequence ID" value="NZ_JAVLVU010000001.1"/>
</dbReference>
<keyword evidence="1" id="KW-0812">Transmembrane</keyword>
<reference evidence="3" key="1">
    <citation type="submission" date="2023-07" db="EMBL/GenBank/DDBJ databases">
        <title>Functional and genomic diversity of the sorghum phyllosphere microbiome.</title>
        <authorList>
            <person name="Shade A."/>
        </authorList>
    </citation>
    <scope>NUCLEOTIDE SEQUENCE [LARGE SCALE GENOMIC DNA]</scope>
    <source>
        <strain evidence="3">SORGH_AS_0422</strain>
    </source>
</reference>
<name>A0ABU3GUJ9_9SPHI</name>
<gene>
    <name evidence="2" type="ORF">QE417_002525</name>
</gene>
<protein>
    <submittedName>
        <fullName evidence="2">Uncharacterized protein with PQ loop repeat</fullName>
    </submittedName>
</protein>
<keyword evidence="1" id="KW-0472">Membrane</keyword>
<evidence type="ECO:0000256" key="1">
    <source>
        <dbReference type="SAM" id="Phobius"/>
    </source>
</evidence>
<dbReference type="Proteomes" id="UP001258315">
    <property type="component" value="Unassembled WGS sequence"/>
</dbReference>
<proteinExistence type="predicted"/>
<accession>A0ABU3GUJ9</accession>
<dbReference type="EMBL" id="JAVLVU010000001">
    <property type="protein sequence ID" value="MDT3403453.1"/>
    <property type="molecule type" value="Genomic_DNA"/>
</dbReference>